<evidence type="ECO:0000256" key="1">
    <source>
        <dbReference type="SAM" id="MobiDB-lite"/>
    </source>
</evidence>
<protein>
    <submittedName>
        <fullName evidence="2">Uncharacterized protein</fullName>
    </submittedName>
</protein>
<accession>A0A397IRL4</accession>
<organism evidence="2 3">
    <name type="scientific">Diversispora epigaea</name>
    <dbReference type="NCBI Taxonomy" id="1348612"/>
    <lineage>
        <taxon>Eukaryota</taxon>
        <taxon>Fungi</taxon>
        <taxon>Fungi incertae sedis</taxon>
        <taxon>Mucoromycota</taxon>
        <taxon>Glomeromycotina</taxon>
        <taxon>Glomeromycetes</taxon>
        <taxon>Diversisporales</taxon>
        <taxon>Diversisporaceae</taxon>
        <taxon>Diversispora</taxon>
    </lineage>
</organism>
<proteinExistence type="predicted"/>
<dbReference type="Proteomes" id="UP000266861">
    <property type="component" value="Unassembled WGS sequence"/>
</dbReference>
<sequence>MQEFIRKANYQNQLQEINHQQQQEKNDQKRHQKNQRQPTFQHNNSTTSVNATKWIKSQPHNNTTMVQQLSKMLLLQYQQQIKQQYKSHKGIDPLMSAVDFVEQLPSMFNNNKLLRLTIYIWLPDSMPQYEKYITEAIPIILLNRTAINRSIQERNVKKNWPIYSYSIASSKIGSYSNELSGDCHLCTRMKDEECHARMKDTVRG</sequence>
<comment type="caution">
    <text evidence="2">The sequence shown here is derived from an EMBL/GenBank/DDBJ whole genome shotgun (WGS) entry which is preliminary data.</text>
</comment>
<dbReference type="AlphaFoldDB" id="A0A397IRL4"/>
<keyword evidence="3" id="KW-1185">Reference proteome</keyword>
<feature type="region of interest" description="Disordered" evidence="1">
    <location>
        <begin position="19"/>
        <end position="49"/>
    </location>
</feature>
<evidence type="ECO:0000313" key="2">
    <source>
        <dbReference type="EMBL" id="RHZ76396.1"/>
    </source>
</evidence>
<feature type="compositionally biased region" description="Polar residues" evidence="1">
    <location>
        <begin position="35"/>
        <end position="49"/>
    </location>
</feature>
<dbReference type="EMBL" id="PQFF01000186">
    <property type="protein sequence ID" value="RHZ76396.1"/>
    <property type="molecule type" value="Genomic_DNA"/>
</dbReference>
<reference evidence="2 3" key="1">
    <citation type="submission" date="2018-08" db="EMBL/GenBank/DDBJ databases">
        <title>Genome and evolution of the arbuscular mycorrhizal fungus Diversispora epigaea (formerly Glomus versiforme) and its bacterial endosymbionts.</title>
        <authorList>
            <person name="Sun X."/>
            <person name="Fei Z."/>
            <person name="Harrison M."/>
        </authorList>
    </citation>
    <scope>NUCLEOTIDE SEQUENCE [LARGE SCALE GENOMIC DNA]</scope>
    <source>
        <strain evidence="2 3">IT104</strain>
    </source>
</reference>
<name>A0A397IRL4_9GLOM</name>
<gene>
    <name evidence="2" type="ORF">Glove_198g23</name>
</gene>
<evidence type="ECO:0000313" key="3">
    <source>
        <dbReference type="Proteomes" id="UP000266861"/>
    </source>
</evidence>